<protein>
    <submittedName>
        <fullName evidence="2">AAA family ATPase</fullName>
    </submittedName>
</protein>
<sequence>MGATMGGEDLKALRASRKLSQDGLAKLLNERFRRSYDRAKVSKWENGVDRVPDDVAAFLTPADPAPAPGIPTANTGPATVLCVVNQKGGVSKTGTVVNLAWLLARSGHKVLVVDCDAQGSATIHLGLYPPEMELEGRTLFHVLLRKRPVQEAIVSACDGMIDLVPSGISLAKADTEISAMPHGELLLNKVLSAVRSGYDVILLDCPPHLGKMTTSALSASNKVLIPSNAEMLSIMGIPALLESVEQVQTMVNPGLSILGVLPTRFDARRSQDKARMQDLANMAAENRLRLFQPVRNAVIYVEGVNAGVPALKLDPNAPGVEAFVEVMEALLAPATPKAEATHGA</sequence>
<dbReference type="InterPro" id="IPR025669">
    <property type="entry name" value="AAA_dom"/>
</dbReference>
<dbReference type="PANTHER" id="PTHR13696">
    <property type="entry name" value="P-LOOP CONTAINING NUCLEOSIDE TRIPHOSPHATE HYDROLASE"/>
    <property type="match status" value="1"/>
</dbReference>
<dbReference type="CDD" id="cd02042">
    <property type="entry name" value="ParAB_family"/>
    <property type="match status" value="1"/>
</dbReference>
<dbReference type="InterPro" id="IPR027417">
    <property type="entry name" value="P-loop_NTPase"/>
</dbReference>
<dbReference type="RefSeq" id="WP_180281467.1">
    <property type="nucleotide sequence ID" value="NZ_JABFDB010000004.1"/>
</dbReference>
<dbReference type="SUPFAM" id="SSF47413">
    <property type="entry name" value="lambda repressor-like DNA-binding domains"/>
    <property type="match status" value="1"/>
</dbReference>
<proteinExistence type="predicted"/>
<dbReference type="CDD" id="cd00093">
    <property type="entry name" value="HTH_XRE"/>
    <property type="match status" value="1"/>
</dbReference>
<evidence type="ECO:0000313" key="2">
    <source>
        <dbReference type="EMBL" id="NYZ19695.1"/>
    </source>
</evidence>
<dbReference type="Gene3D" id="1.10.260.40">
    <property type="entry name" value="lambda repressor-like DNA-binding domains"/>
    <property type="match status" value="1"/>
</dbReference>
<dbReference type="PANTHER" id="PTHR13696:SF52">
    <property type="entry name" value="PARA FAMILY PROTEIN CT_582"/>
    <property type="match status" value="1"/>
</dbReference>
<dbReference type="EMBL" id="JABFDB010000004">
    <property type="protein sequence ID" value="NYZ19695.1"/>
    <property type="molecule type" value="Genomic_DNA"/>
</dbReference>
<comment type="caution">
    <text evidence="2">The sequence shown here is derived from an EMBL/GenBank/DDBJ whole genome shotgun (WGS) entry which is preliminary data.</text>
</comment>
<gene>
    <name evidence="2" type="ORF">HND93_08225</name>
</gene>
<dbReference type="Proteomes" id="UP000584642">
    <property type="component" value="Unassembled WGS sequence"/>
</dbReference>
<dbReference type="PROSITE" id="PS50943">
    <property type="entry name" value="HTH_CROC1"/>
    <property type="match status" value="1"/>
</dbReference>
<accession>A0ABX2T5T7</accession>
<dbReference type="InterPro" id="IPR010982">
    <property type="entry name" value="Lambda_DNA-bd_dom_sf"/>
</dbReference>
<organism evidence="2 3">
    <name type="scientific">Azospirillum oleiclasticum</name>
    <dbReference type="NCBI Taxonomy" id="2735135"/>
    <lineage>
        <taxon>Bacteria</taxon>
        <taxon>Pseudomonadati</taxon>
        <taxon>Pseudomonadota</taxon>
        <taxon>Alphaproteobacteria</taxon>
        <taxon>Rhodospirillales</taxon>
        <taxon>Azospirillaceae</taxon>
        <taxon>Azospirillum</taxon>
    </lineage>
</organism>
<dbReference type="SUPFAM" id="SSF52540">
    <property type="entry name" value="P-loop containing nucleoside triphosphate hydrolases"/>
    <property type="match status" value="1"/>
</dbReference>
<feature type="domain" description="HTH cro/C1-type" evidence="1">
    <location>
        <begin position="10"/>
        <end position="47"/>
    </location>
</feature>
<keyword evidence="3" id="KW-1185">Reference proteome</keyword>
<dbReference type="Gene3D" id="3.40.50.300">
    <property type="entry name" value="P-loop containing nucleotide triphosphate hydrolases"/>
    <property type="match status" value="1"/>
</dbReference>
<evidence type="ECO:0000259" key="1">
    <source>
        <dbReference type="PROSITE" id="PS50943"/>
    </source>
</evidence>
<name>A0ABX2T5T7_9PROT</name>
<dbReference type="InterPro" id="IPR001387">
    <property type="entry name" value="Cro/C1-type_HTH"/>
</dbReference>
<reference evidence="2 3" key="1">
    <citation type="submission" date="2020-05" db="EMBL/GenBank/DDBJ databases">
        <title>Azospirillum oleiclasticum sp. nov, a nitrogen-fixing and heavy crude oil-emulsifying bacterium isolated from the crude oil of Yumen Oilfield.</title>
        <authorList>
            <person name="Wu D."/>
            <person name="Cai M."/>
            <person name="Zhang X."/>
        </authorList>
    </citation>
    <scope>NUCLEOTIDE SEQUENCE [LARGE SCALE GENOMIC DNA]</scope>
    <source>
        <strain evidence="2 3">ROY-1-1-2</strain>
    </source>
</reference>
<dbReference type="InterPro" id="IPR050678">
    <property type="entry name" value="DNA_Partitioning_ATPase"/>
</dbReference>
<dbReference type="Pfam" id="PF13614">
    <property type="entry name" value="AAA_31"/>
    <property type="match status" value="1"/>
</dbReference>
<evidence type="ECO:0000313" key="3">
    <source>
        <dbReference type="Proteomes" id="UP000584642"/>
    </source>
</evidence>